<proteinExistence type="predicted"/>
<comment type="caution">
    <text evidence="2">The sequence shown here is derived from an EMBL/GenBank/DDBJ whole genome shotgun (WGS) entry which is preliminary data.</text>
</comment>
<dbReference type="Proteomes" id="UP001283341">
    <property type="component" value="Unassembled WGS sequence"/>
</dbReference>
<gene>
    <name evidence="2" type="ORF">B0H66DRAFT_115996</name>
</gene>
<organism evidence="2 3">
    <name type="scientific">Apodospora peruviana</name>
    <dbReference type="NCBI Taxonomy" id="516989"/>
    <lineage>
        <taxon>Eukaryota</taxon>
        <taxon>Fungi</taxon>
        <taxon>Dikarya</taxon>
        <taxon>Ascomycota</taxon>
        <taxon>Pezizomycotina</taxon>
        <taxon>Sordariomycetes</taxon>
        <taxon>Sordariomycetidae</taxon>
        <taxon>Sordariales</taxon>
        <taxon>Lasiosphaeriaceae</taxon>
        <taxon>Apodospora</taxon>
    </lineage>
</organism>
<reference evidence="2" key="2">
    <citation type="submission" date="2023-06" db="EMBL/GenBank/DDBJ databases">
        <authorList>
            <consortium name="Lawrence Berkeley National Laboratory"/>
            <person name="Haridas S."/>
            <person name="Hensen N."/>
            <person name="Bonometti L."/>
            <person name="Westerberg I."/>
            <person name="Brannstrom I.O."/>
            <person name="Guillou S."/>
            <person name="Cros-Aarteil S."/>
            <person name="Calhoun S."/>
            <person name="Kuo A."/>
            <person name="Mondo S."/>
            <person name="Pangilinan J."/>
            <person name="Riley R."/>
            <person name="Labutti K."/>
            <person name="Andreopoulos B."/>
            <person name="Lipzen A."/>
            <person name="Chen C."/>
            <person name="Yanf M."/>
            <person name="Daum C."/>
            <person name="Ng V."/>
            <person name="Clum A."/>
            <person name="Steindorff A."/>
            <person name="Ohm R."/>
            <person name="Martin F."/>
            <person name="Silar P."/>
            <person name="Natvig D."/>
            <person name="Lalanne C."/>
            <person name="Gautier V."/>
            <person name="Ament-Velasquez S.L."/>
            <person name="Kruys A."/>
            <person name="Hutchinson M.I."/>
            <person name="Powell A.J."/>
            <person name="Barry K."/>
            <person name="Miller A.N."/>
            <person name="Grigoriev I.V."/>
            <person name="Debuchy R."/>
            <person name="Gladieux P."/>
            <person name="Thoren M.H."/>
            <person name="Johannesson H."/>
        </authorList>
    </citation>
    <scope>NUCLEOTIDE SEQUENCE</scope>
    <source>
        <strain evidence="2">CBS 118394</strain>
    </source>
</reference>
<keyword evidence="3" id="KW-1185">Reference proteome</keyword>
<evidence type="ECO:0000313" key="2">
    <source>
        <dbReference type="EMBL" id="KAK3325250.1"/>
    </source>
</evidence>
<sequence length="211" mass="22821">MAKKCRLETNPGDLHHFYGPFSCLVEPGLFSQKTRISSKANAGNDMVAGNHRRLSTRYDSTVNTIVNCCQRYNAHGAVNIQRKSKQFSSNETGSMGPGRHGLGEEKRTRDLLNFLFFFTVTHSQRFFSPHSNHVASVTGGGEIIQALANWSQTFIPKAPPRPLAACPALPATAIPGTQDAFSSGSPLKSSLAVGAPQIAVIIGQLPSRLRC</sequence>
<feature type="region of interest" description="Disordered" evidence="1">
    <location>
        <begin position="83"/>
        <end position="104"/>
    </location>
</feature>
<name>A0AAE0MAS2_9PEZI</name>
<evidence type="ECO:0000256" key="1">
    <source>
        <dbReference type="SAM" id="MobiDB-lite"/>
    </source>
</evidence>
<dbReference type="EMBL" id="JAUEDM010000002">
    <property type="protein sequence ID" value="KAK3325250.1"/>
    <property type="molecule type" value="Genomic_DNA"/>
</dbReference>
<accession>A0AAE0MAS2</accession>
<dbReference type="AlphaFoldDB" id="A0AAE0MAS2"/>
<protein>
    <submittedName>
        <fullName evidence="2">Uncharacterized protein</fullName>
    </submittedName>
</protein>
<reference evidence="2" key="1">
    <citation type="journal article" date="2023" name="Mol. Phylogenet. Evol.">
        <title>Genome-scale phylogeny and comparative genomics of the fungal order Sordariales.</title>
        <authorList>
            <person name="Hensen N."/>
            <person name="Bonometti L."/>
            <person name="Westerberg I."/>
            <person name="Brannstrom I.O."/>
            <person name="Guillou S."/>
            <person name="Cros-Aarteil S."/>
            <person name="Calhoun S."/>
            <person name="Haridas S."/>
            <person name="Kuo A."/>
            <person name="Mondo S."/>
            <person name="Pangilinan J."/>
            <person name="Riley R."/>
            <person name="LaButti K."/>
            <person name="Andreopoulos B."/>
            <person name="Lipzen A."/>
            <person name="Chen C."/>
            <person name="Yan M."/>
            <person name="Daum C."/>
            <person name="Ng V."/>
            <person name="Clum A."/>
            <person name="Steindorff A."/>
            <person name="Ohm R.A."/>
            <person name="Martin F."/>
            <person name="Silar P."/>
            <person name="Natvig D.O."/>
            <person name="Lalanne C."/>
            <person name="Gautier V."/>
            <person name="Ament-Velasquez S.L."/>
            <person name="Kruys A."/>
            <person name="Hutchinson M.I."/>
            <person name="Powell A.J."/>
            <person name="Barry K."/>
            <person name="Miller A.N."/>
            <person name="Grigoriev I.V."/>
            <person name="Debuchy R."/>
            <person name="Gladieux P."/>
            <person name="Hiltunen Thoren M."/>
            <person name="Johannesson H."/>
        </authorList>
    </citation>
    <scope>NUCLEOTIDE SEQUENCE</scope>
    <source>
        <strain evidence="2">CBS 118394</strain>
    </source>
</reference>
<evidence type="ECO:0000313" key="3">
    <source>
        <dbReference type="Proteomes" id="UP001283341"/>
    </source>
</evidence>